<dbReference type="WBParaSite" id="JU765_v2.g6333.t1">
    <property type="protein sequence ID" value="JU765_v2.g6333.t1"/>
    <property type="gene ID" value="JU765_v2.g6333"/>
</dbReference>
<sequence length="52" mass="6024">MVSDADMEVDEREPEFIDVKADRKLLNPKFDKYVISTQDLPVVKQKLPLSCE</sequence>
<protein>
    <submittedName>
        <fullName evidence="2">Uncharacterized protein</fullName>
    </submittedName>
</protein>
<proteinExistence type="predicted"/>
<evidence type="ECO:0000313" key="1">
    <source>
        <dbReference type="Proteomes" id="UP000887576"/>
    </source>
</evidence>
<reference evidence="2" key="1">
    <citation type="submission" date="2022-11" db="UniProtKB">
        <authorList>
            <consortium name="WormBaseParasite"/>
        </authorList>
    </citation>
    <scope>IDENTIFICATION</scope>
</reference>
<evidence type="ECO:0000313" key="2">
    <source>
        <dbReference type="WBParaSite" id="JU765_v2.g6333.t1"/>
    </source>
</evidence>
<organism evidence="1 2">
    <name type="scientific">Panagrolaimus sp. JU765</name>
    <dbReference type="NCBI Taxonomy" id="591449"/>
    <lineage>
        <taxon>Eukaryota</taxon>
        <taxon>Metazoa</taxon>
        <taxon>Ecdysozoa</taxon>
        <taxon>Nematoda</taxon>
        <taxon>Chromadorea</taxon>
        <taxon>Rhabditida</taxon>
        <taxon>Tylenchina</taxon>
        <taxon>Panagrolaimomorpha</taxon>
        <taxon>Panagrolaimoidea</taxon>
        <taxon>Panagrolaimidae</taxon>
        <taxon>Panagrolaimus</taxon>
    </lineage>
</organism>
<accession>A0AC34RFM0</accession>
<name>A0AC34RFM0_9BILA</name>
<dbReference type="Proteomes" id="UP000887576">
    <property type="component" value="Unplaced"/>
</dbReference>